<dbReference type="InterPro" id="IPR024654">
    <property type="entry name" value="Calcineurin-like_PHP_lpxH"/>
</dbReference>
<evidence type="ECO:0000313" key="4">
    <source>
        <dbReference type="Proteomes" id="UP001523262"/>
    </source>
</evidence>
<evidence type="ECO:0000259" key="2">
    <source>
        <dbReference type="Pfam" id="PF12850"/>
    </source>
</evidence>
<feature type="domain" description="Calcineurin-like phosphoesterase" evidence="2">
    <location>
        <begin position="3"/>
        <end position="192"/>
    </location>
</feature>
<reference evidence="3 4" key="1">
    <citation type="submission" date="2022-06" db="EMBL/GenBank/DDBJ databases">
        <authorList>
            <person name="Jeon C.O."/>
        </authorList>
    </citation>
    <scope>NUCLEOTIDE SEQUENCE [LARGE SCALE GENOMIC DNA]</scope>
    <source>
        <strain evidence="3 4">KCTC 13943</strain>
    </source>
</reference>
<dbReference type="CDD" id="cd00838">
    <property type="entry name" value="MPP_superfamily"/>
    <property type="match status" value="1"/>
</dbReference>
<dbReference type="Proteomes" id="UP001523262">
    <property type="component" value="Unassembled WGS sequence"/>
</dbReference>
<dbReference type="SUPFAM" id="SSF56300">
    <property type="entry name" value="Metallo-dependent phosphatases"/>
    <property type="match status" value="1"/>
</dbReference>
<dbReference type="InterPro" id="IPR011152">
    <property type="entry name" value="Pesterase_MJ0912"/>
</dbReference>
<sequence length="246" mass="28226">MEKIAVISDIHGNIPALESVLVDIDSRNIKRIICLGDLVGKGPQSSMAIEMIQKHCESVIRGNWDDFFPKPQESHTIKWHQNQLTKNQMNYLKELPFSVEFMMSGKLVRMFHASPRSVYERIQPWDSLDRRLRMFENTESTENIAGKREPDVVCYGDVHNAFHQNIKGKTLCNVGSVGNPLDITQASYAILEGEYNQLEKGVFSIQLVRVPYNIELSIQLAREAKMPELEEYIQELTTAKYRGLKK</sequence>
<dbReference type="PIRSF" id="PIRSF000883">
    <property type="entry name" value="Pesterase_MJ0912"/>
    <property type="match status" value="1"/>
</dbReference>
<keyword evidence="4" id="KW-1185">Reference proteome</keyword>
<protein>
    <submittedName>
        <fullName evidence="3">Metallophosphatase family protein</fullName>
    </submittedName>
</protein>
<accession>A0ABT0WCI4</accession>
<comment type="caution">
    <text evidence="3">The sequence shown here is derived from an EMBL/GenBank/DDBJ whole genome shotgun (WGS) entry which is preliminary data.</text>
</comment>
<dbReference type="Gene3D" id="3.60.21.10">
    <property type="match status" value="1"/>
</dbReference>
<gene>
    <name evidence="3" type="ORF">NDK43_13605</name>
</gene>
<dbReference type="InterPro" id="IPR050126">
    <property type="entry name" value="Ap4A_hydrolase"/>
</dbReference>
<evidence type="ECO:0000256" key="1">
    <source>
        <dbReference type="ARBA" id="ARBA00008950"/>
    </source>
</evidence>
<dbReference type="PANTHER" id="PTHR42850">
    <property type="entry name" value="METALLOPHOSPHOESTERASE"/>
    <property type="match status" value="1"/>
</dbReference>
<dbReference type="EMBL" id="JAMQCR010000001">
    <property type="protein sequence ID" value="MCM2533245.1"/>
    <property type="molecule type" value="Genomic_DNA"/>
</dbReference>
<comment type="similarity">
    <text evidence="1">Belongs to the metallophosphoesterase superfamily. YfcE family.</text>
</comment>
<dbReference type="InterPro" id="IPR029052">
    <property type="entry name" value="Metallo-depent_PP-like"/>
</dbReference>
<organism evidence="3 4">
    <name type="scientific">Neobacillus pocheonensis</name>
    <dbReference type="NCBI Taxonomy" id="363869"/>
    <lineage>
        <taxon>Bacteria</taxon>
        <taxon>Bacillati</taxon>
        <taxon>Bacillota</taxon>
        <taxon>Bacilli</taxon>
        <taxon>Bacillales</taxon>
        <taxon>Bacillaceae</taxon>
        <taxon>Neobacillus</taxon>
    </lineage>
</organism>
<dbReference type="Pfam" id="PF12850">
    <property type="entry name" value="Metallophos_2"/>
    <property type="match status" value="1"/>
</dbReference>
<evidence type="ECO:0000313" key="3">
    <source>
        <dbReference type="EMBL" id="MCM2533245.1"/>
    </source>
</evidence>
<dbReference type="PANTHER" id="PTHR42850:SF2">
    <property type="entry name" value="BLL5683 PROTEIN"/>
    <property type="match status" value="1"/>
</dbReference>
<name>A0ABT0WCI4_9BACI</name>
<proteinExistence type="inferred from homology"/>